<evidence type="ECO:0000313" key="3">
    <source>
        <dbReference type="EMBL" id="JAT09097.1"/>
    </source>
</evidence>
<organism evidence="3">
    <name type="scientific">Graphocephala atropunctata</name>
    <dbReference type="NCBI Taxonomy" id="36148"/>
    <lineage>
        <taxon>Eukaryota</taxon>
        <taxon>Metazoa</taxon>
        <taxon>Ecdysozoa</taxon>
        <taxon>Arthropoda</taxon>
        <taxon>Hexapoda</taxon>
        <taxon>Insecta</taxon>
        <taxon>Pterygota</taxon>
        <taxon>Neoptera</taxon>
        <taxon>Paraneoptera</taxon>
        <taxon>Hemiptera</taxon>
        <taxon>Auchenorrhyncha</taxon>
        <taxon>Membracoidea</taxon>
        <taxon>Cicadellidae</taxon>
        <taxon>Cicadellinae</taxon>
        <taxon>Cicadellini</taxon>
        <taxon>Graphocephala</taxon>
    </lineage>
</organism>
<feature type="signal peptide" evidence="2">
    <location>
        <begin position="1"/>
        <end position="21"/>
    </location>
</feature>
<proteinExistence type="predicted"/>
<reference evidence="3" key="1">
    <citation type="submission" date="2015-11" db="EMBL/GenBank/DDBJ databases">
        <title>De novo transcriptome assembly of four potential Pierce s Disease insect vectors from Arizona vineyards.</title>
        <authorList>
            <person name="Tassone E.E."/>
        </authorList>
    </citation>
    <scope>NUCLEOTIDE SEQUENCE</scope>
</reference>
<feature type="region of interest" description="Disordered" evidence="1">
    <location>
        <begin position="106"/>
        <end position="163"/>
    </location>
</feature>
<name>A0A1B6KCC2_9HEMI</name>
<evidence type="ECO:0000256" key="1">
    <source>
        <dbReference type="SAM" id="MobiDB-lite"/>
    </source>
</evidence>
<feature type="compositionally biased region" description="Basic and acidic residues" evidence="1">
    <location>
        <begin position="56"/>
        <end position="68"/>
    </location>
</feature>
<feature type="non-terminal residue" evidence="3">
    <location>
        <position position="1"/>
    </location>
</feature>
<dbReference type="AlphaFoldDB" id="A0A1B6KCC2"/>
<feature type="region of interest" description="Disordered" evidence="1">
    <location>
        <begin position="36"/>
        <end position="89"/>
    </location>
</feature>
<dbReference type="EMBL" id="GEBQ01030880">
    <property type="protein sequence ID" value="JAT09097.1"/>
    <property type="molecule type" value="Transcribed_RNA"/>
</dbReference>
<feature type="compositionally biased region" description="Basic and acidic residues" evidence="1">
    <location>
        <begin position="36"/>
        <end position="49"/>
    </location>
</feature>
<protein>
    <submittedName>
        <fullName evidence="3">Uncharacterized protein</fullName>
    </submittedName>
</protein>
<accession>A0A1B6KCC2</accession>
<keyword evidence="2" id="KW-0732">Signal</keyword>
<feature type="chain" id="PRO_5008586495" evidence="2">
    <location>
        <begin position="22"/>
        <end position="204"/>
    </location>
</feature>
<sequence length="204" mass="22312">TLTLTMCSTLAVLLLATAASALQVFGDYGEVSDYKRQGGSEEGGQDHSGHWTALGSDHEGRGHGEKLHNSHFYGSSGEAGEGGSKAGGHVKQRVTKGYQNYHHKDEVGRTTSYIDTSGDSGDHYGNYDSDRTWGDHGQGGSHQDHHAAGYSGQKGVADQKFSQKKDDYKGNIAEVLYAKKPTYYSKQYQSHVPPHNVPYPYYFY</sequence>
<feature type="compositionally biased region" description="Polar residues" evidence="1">
    <location>
        <begin position="109"/>
        <end position="119"/>
    </location>
</feature>
<gene>
    <name evidence="3" type="ORF">g.50462</name>
</gene>
<feature type="compositionally biased region" description="Gly residues" evidence="1">
    <location>
        <begin position="77"/>
        <end position="86"/>
    </location>
</feature>
<evidence type="ECO:0000256" key="2">
    <source>
        <dbReference type="SAM" id="SignalP"/>
    </source>
</evidence>